<dbReference type="EMBL" id="RQYN01000001">
    <property type="protein sequence ID" value="RRD79587.1"/>
    <property type="molecule type" value="Genomic_DNA"/>
</dbReference>
<dbReference type="OrthoDB" id="9803735at2"/>
<dbReference type="InterPro" id="IPR036388">
    <property type="entry name" value="WH-like_DNA-bd_sf"/>
</dbReference>
<dbReference type="GO" id="GO:0005829">
    <property type="term" value="C:cytosol"/>
    <property type="evidence" value="ECO:0007669"/>
    <property type="project" value="TreeGrafter"/>
</dbReference>
<dbReference type="AlphaFoldDB" id="A0A3P1Z9L7"/>
<dbReference type="Pfam" id="PF00126">
    <property type="entry name" value="HTH_1"/>
    <property type="match status" value="1"/>
</dbReference>
<dbReference type="Proteomes" id="UP000278609">
    <property type="component" value="Unassembled WGS sequence"/>
</dbReference>
<sequence>MTIQQLEYIIAVDNYRHFAKAAEACRVTQPTLSMMIQKLEDELEVKIFDRMTQPVRPTEIGKQIIRQARVSIYQFKQIKELVNNEKDIIKGNFKVGIIPTIASYLVPELLKIVRESESEINLIMEEVSTSEMIENILCGRIDGGLAVSPLNNPLLIETPIYYEKFYAYVSPDEELFRNREIDLKNIDIQKVWLLNNIHCLRGQAETLCKRKKEHEPFPTVSYESGSLDTLMNIVDYNGGLTIVPEMTAMGLPEEKQGNLRKIKGDTSVREISLIVSRSFVRQKMAKAIIDMVKKSVPQSMQNPELSRHIIQVNY</sequence>
<dbReference type="GO" id="GO:0003677">
    <property type="term" value="F:DNA binding"/>
    <property type="evidence" value="ECO:0007669"/>
    <property type="project" value="UniProtKB-KW"/>
</dbReference>
<dbReference type="GO" id="GO:0003700">
    <property type="term" value="F:DNA-binding transcription factor activity"/>
    <property type="evidence" value="ECO:0007669"/>
    <property type="project" value="InterPro"/>
</dbReference>
<dbReference type="SUPFAM" id="SSF53850">
    <property type="entry name" value="Periplasmic binding protein-like II"/>
    <property type="match status" value="1"/>
</dbReference>
<dbReference type="Gene3D" id="3.40.190.10">
    <property type="entry name" value="Periplasmic binding protein-like II"/>
    <property type="match status" value="2"/>
</dbReference>
<dbReference type="RefSeq" id="WP_124750399.1">
    <property type="nucleotide sequence ID" value="NZ_RQYN01000001.1"/>
</dbReference>
<feature type="domain" description="HTH lysR-type" evidence="5">
    <location>
        <begin position="1"/>
        <end position="58"/>
    </location>
</feature>
<dbReference type="CDD" id="cd08411">
    <property type="entry name" value="PBP2_OxyR"/>
    <property type="match status" value="1"/>
</dbReference>
<dbReference type="PRINTS" id="PR00039">
    <property type="entry name" value="HTHLYSR"/>
</dbReference>
<reference evidence="8 9" key="1">
    <citation type="submission" date="2018-11" db="EMBL/GenBank/DDBJ databases">
        <title>Genomes From Bacteria Associated with the Canine Oral Cavity: a Test Case for Automated Genome-Based Taxonomic Assignment.</title>
        <authorList>
            <person name="Coil D.A."/>
            <person name="Jospin G."/>
            <person name="Darling A.E."/>
            <person name="Wallis C."/>
            <person name="Davis I.J."/>
            <person name="Harris S."/>
            <person name="Eisen J.A."/>
            <person name="Holcombe L.J."/>
            <person name="O'Flynn C."/>
        </authorList>
    </citation>
    <scope>NUCLEOTIDE SEQUENCE [LARGE SCALE GENOMIC DNA]</scope>
    <source>
        <strain evidence="7 9">OH1426_COT-023</strain>
        <strain evidence="6 8">OH2617_COT-023</strain>
    </source>
</reference>
<proteinExistence type="inferred from homology"/>
<dbReference type="PANTHER" id="PTHR30419:SF29">
    <property type="entry name" value="LYSR-FAMILY TRANSCRIPTIONAL REGULATOR"/>
    <property type="match status" value="1"/>
</dbReference>
<evidence type="ECO:0000256" key="3">
    <source>
        <dbReference type="ARBA" id="ARBA00023125"/>
    </source>
</evidence>
<dbReference type="EMBL" id="RQYS01000003">
    <property type="protein sequence ID" value="RRD62933.1"/>
    <property type="molecule type" value="Genomic_DNA"/>
</dbReference>
<accession>A0A3P1Z9L7</accession>
<dbReference type="PANTHER" id="PTHR30419">
    <property type="entry name" value="HTH-TYPE TRANSCRIPTIONAL REGULATOR YBHD"/>
    <property type="match status" value="1"/>
</dbReference>
<evidence type="ECO:0000313" key="8">
    <source>
        <dbReference type="Proteomes" id="UP000278609"/>
    </source>
</evidence>
<keyword evidence="4" id="KW-0804">Transcription</keyword>
<dbReference type="InterPro" id="IPR000847">
    <property type="entry name" value="LysR_HTH_N"/>
</dbReference>
<dbReference type="InterPro" id="IPR005119">
    <property type="entry name" value="LysR_subst-bd"/>
</dbReference>
<comment type="caution">
    <text evidence="7">The sequence shown here is derived from an EMBL/GenBank/DDBJ whole genome shotgun (WGS) entry which is preliminary data.</text>
</comment>
<dbReference type="FunFam" id="1.10.10.10:FF:000001">
    <property type="entry name" value="LysR family transcriptional regulator"/>
    <property type="match status" value="1"/>
</dbReference>
<evidence type="ECO:0000256" key="2">
    <source>
        <dbReference type="ARBA" id="ARBA00023015"/>
    </source>
</evidence>
<dbReference type="Pfam" id="PF03466">
    <property type="entry name" value="LysR_substrate"/>
    <property type="match status" value="1"/>
</dbReference>
<evidence type="ECO:0000313" key="7">
    <source>
        <dbReference type="EMBL" id="RRD79587.1"/>
    </source>
</evidence>
<evidence type="ECO:0000256" key="1">
    <source>
        <dbReference type="ARBA" id="ARBA00009437"/>
    </source>
</evidence>
<evidence type="ECO:0000313" key="9">
    <source>
        <dbReference type="Proteomes" id="UP000279860"/>
    </source>
</evidence>
<evidence type="ECO:0000313" key="6">
    <source>
        <dbReference type="EMBL" id="RRD62933.1"/>
    </source>
</evidence>
<dbReference type="PROSITE" id="PS50931">
    <property type="entry name" value="HTH_LYSR"/>
    <property type="match status" value="1"/>
</dbReference>
<dbReference type="Gene3D" id="1.10.10.10">
    <property type="entry name" value="Winged helix-like DNA-binding domain superfamily/Winged helix DNA-binding domain"/>
    <property type="match status" value="1"/>
</dbReference>
<evidence type="ECO:0000256" key="4">
    <source>
        <dbReference type="ARBA" id="ARBA00023163"/>
    </source>
</evidence>
<protein>
    <submittedName>
        <fullName evidence="7">Hydrogen peroxide-inducible genes activator</fullName>
    </submittedName>
</protein>
<dbReference type="InterPro" id="IPR050950">
    <property type="entry name" value="HTH-type_LysR_regulators"/>
</dbReference>
<gene>
    <name evidence="6" type="ORF">EII40_00915</name>
    <name evidence="7" type="ORF">EII41_00355</name>
</gene>
<evidence type="ECO:0000259" key="5">
    <source>
        <dbReference type="PROSITE" id="PS50931"/>
    </source>
</evidence>
<keyword evidence="2" id="KW-0805">Transcription regulation</keyword>
<comment type="similarity">
    <text evidence="1">Belongs to the LysR transcriptional regulatory family.</text>
</comment>
<name>A0A3P1Z9L7_TANFO</name>
<dbReference type="InterPro" id="IPR036390">
    <property type="entry name" value="WH_DNA-bd_sf"/>
</dbReference>
<dbReference type="Proteomes" id="UP000279860">
    <property type="component" value="Unassembled WGS sequence"/>
</dbReference>
<organism evidence="7 9">
    <name type="scientific">Tannerella forsythia</name>
    <name type="common">Bacteroides forsythus</name>
    <dbReference type="NCBI Taxonomy" id="28112"/>
    <lineage>
        <taxon>Bacteria</taxon>
        <taxon>Pseudomonadati</taxon>
        <taxon>Bacteroidota</taxon>
        <taxon>Bacteroidia</taxon>
        <taxon>Bacteroidales</taxon>
        <taxon>Tannerellaceae</taxon>
        <taxon>Tannerella</taxon>
    </lineage>
</organism>
<dbReference type="SUPFAM" id="SSF46785">
    <property type="entry name" value="Winged helix' DNA-binding domain"/>
    <property type="match status" value="1"/>
</dbReference>
<keyword evidence="3" id="KW-0238">DNA-binding</keyword>